<dbReference type="Proteomes" id="UP000692954">
    <property type="component" value="Unassembled WGS sequence"/>
</dbReference>
<comment type="caution">
    <text evidence="1">The sequence shown here is derived from an EMBL/GenBank/DDBJ whole genome shotgun (WGS) entry which is preliminary data.</text>
</comment>
<accession>A0A8S1RV46</accession>
<name>A0A8S1RV46_9CILI</name>
<keyword evidence="2" id="KW-1185">Reference proteome</keyword>
<dbReference type="AlphaFoldDB" id="A0A8S1RV46"/>
<dbReference type="EMBL" id="CAJJDN010000408">
    <property type="protein sequence ID" value="CAD8131207.1"/>
    <property type="molecule type" value="Genomic_DNA"/>
</dbReference>
<organism evidence="1 2">
    <name type="scientific">Paramecium sonneborni</name>
    <dbReference type="NCBI Taxonomy" id="65129"/>
    <lineage>
        <taxon>Eukaryota</taxon>
        <taxon>Sar</taxon>
        <taxon>Alveolata</taxon>
        <taxon>Ciliophora</taxon>
        <taxon>Intramacronucleata</taxon>
        <taxon>Oligohymenophorea</taxon>
        <taxon>Peniculida</taxon>
        <taxon>Parameciidae</taxon>
        <taxon>Paramecium</taxon>
    </lineage>
</organism>
<evidence type="ECO:0000313" key="2">
    <source>
        <dbReference type="Proteomes" id="UP000692954"/>
    </source>
</evidence>
<gene>
    <name evidence="1" type="ORF">PSON_ATCC_30995.1.T4080004</name>
</gene>
<proteinExistence type="predicted"/>
<evidence type="ECO:0000313" key="1">
    <source>
        <dbReference type="EMBL" id="CAD8131207.1"/>
    </source>
</evidence>
<protein>
    <submittedName>
        <fullName evidence="1">Uncharacterized protein</fullName>
    </submittedName>
</protein>
<sequence length="203" mass="23555">MSSSFKQLKLLQLNMLHLQYIQNLFQYSQQIFNLKPQRFQFQLKALQVERNPHAEFEMSFEGTSPKVKSILTVQQLKQLQQNKQFQSISFFCTCSISSTSLTSIISIRCCWCIFTSSIFTSQQNAVSFALFQTHKIFKVQSLQLVPLSTHPTPVFVVQEEIQPLQTESLAKLVVNLLQQQASIIFFKYEVAFKYVLHQSNQTQ</sequence>
<reference evidence="1" key="1">
    <citation type="submission" date="2021-01" db="EMBL/GenBank/DDBJ databases">
        <authorList>
            <consortium name="Genoscope - CEA"/>
            <person name="William W."/>
        </authorList>
    </citation>
    <scope>NUCLEOTIDE SEQUENCE</scope>
</reference>